<gene>
    <name evidence="1" type="ORF">MAA8898_00122</name>
</gene>
<dbReference type="EC" id="1.-.-.-" evidence="1"/>
<dbReference type="Gene3D" id="3.50.50.60">
    <property type="entry name" value="FAD/NAD(P)-binding domain"/>
    <property type="match status" value="1"/>
</dbReference>
<dbReference type="EMBL" id="FXYF01000001">
    <property type="protein sequence ID" value="SMX32038.1"/>
    <property type="molecule type" value="Genomic_DNA"/>
</dbReference>
<keyword evidence="1" id="KW-0560">Oxidoreductase</keyword>
<evidence type="ECO:0000313" key="1">
    <source>
        <dbReference type="EMBL" id="SMX32038.1"/>
    </source>
</evidence>
<reference evidence="1 2" key="1">
    <citation type="submission" date="2017-05" db="EMBL/GenBank/DDBJ databases">
        <authorList>
            <person name="Song R."/>
            <person name="Chenine A.L."/>
            <person name="Ruprecht R.M."/>
        </authorList>
    </citation>
    <scope>NUCLEOTIDE SEQUENCE [LARGE SCALE GENOMIC DNA]</scope>
    <source>
        <strain evidence="1 2">CECT 8898</strain>
    </source>
</reference>
<protein>
    <submittedName>
        <fullName evidence="1">Putative oxidoreductase/MT0587</fullName>
        <ecNumber evidence="1">1.-.-.-</ecNumber>
    </submittedName>
</protein>
<name>A0A238JMZ0_9RHOB</name>
<sequence length="361" mass="38935">MKAATAGLTVALVDKALFPRDKLCGGGLTGRAITQYRRCFGGDLPPVPLERRSDFVFHAHGQDLGRSTDAPPLHLGMRFQLDADLVRQALARGAKDFTGHSGALDPDAPALDLPDQRLEAPLIIAADGVNSPTARALFGAAYDPARIGFALEVELPGADPDRPLRIDFGAADWGYGWQFPKPQGTTIGVGGVHARNSDMKAALRRYLAVLDVPDRLNVKGQFLPFGDFRAVPGKGRVLLAGDAAGLVDPITGEGIAHALDSGTCAAEAAIAALAAGRPDDALERYQQAIRPIHRGLRQARLLRNIMFRERLRPAFIRSFRNSRTLRGEYLRLMAGETEYGALMRKMATRLPGFAWRAISGS</sequence>
<dbReference type="SUPFAM" id="SSF51905">
    <property type="entry name" value="FAD/NAD(P)-binding domain"/>
    <property type="match status" value="1"/>
</dbReference>
<keyword evidence="2" id="KW-1185">Reference proteome</keyword>
<organism evidence="1 2">
    <name type="scientific">Maliponia aquimaris</name>
    <dbReference type="NCBI Taxonomy" id="1673631"/>
    <lineage>
        <taxon>Bacteria</taxon>
        <taxon>Pseudomonadati</taxon>
        <taxon>Pseudomonadota</taxon>
        <taxon>Alphaproteobacteria</taxon>
        <taxon>Rhodobacterales</taxon>
        <taxon>Paracoccaceae</taxon>
        <taxon>Maliponia</taxon>
    </lineage>
</organism>
<evidence type="ECO:0000313" key="2">
    <source>
        <dbReference type="Proteomes" id="UP000207598"/>
    </source>
</evidence>
<dbReference type="PANTHER" id="PTHR42685:SF22">
    <property type="entry name" value="CONDITIONED MEDIUM FACTOR RECEPTOR 1"/>
    <property type="match status" value="1"/>
</dbReference>
<dbReference type="PANTHER" id="PTHR42685">
    <property type="entry name" value="GERANYLGERANYL DIPHOSPHATE REDUCTASE"/>
    <property type="match status" value="1"/>
</dbReference>
<dbReference type="Proteomes" id="UP000207598">
    <property type="component" value="Unassembled WGS sequence"/>
</dbReference>
<accession>A0A238JMZ0</accession>
<dbReference type="GO" id="GO:0016491">
    <property type="term" value="F:oxidoreductase activity"/>
    <property type="evidence" value="ECO:0007669"/>
    <property type="project" value="UniProtKB-KW"/>
</dbReference>
<dbReference type="AlphaFoldDB" id="A0A238JMZ0"/>
<dbReference type="InterPro" id="IPR036188">
    <property type="entry name" value="FAD/NAD-bd_sf"/>
</dbReference>
<dbReference type="InterPro" id="IPR050407">
    <property type="entry name" value="Geranylgeranyl_reductase"/>
</dbReference>
<proteinExistence type="predicted"/>